<name>A0A7K0DH83_9NOCA</name>
<evidence type="ECO:0000256" key="1">
    <source>
        <dbReference type="SAM" id="MobiDB-lite"/>
    </source>
</evidence>
<proteinExistence type="predicted"/>
<sequence length="125" mass="13466">MGDPDPPGEDCAGEDSDRWPTYTAASVTGSIVVRTTEQGLPLGIRIEASELYGKDPMQLAGEVLRLCQRSANRAGLARRKQLEAAGIGAASLAHSGLPTEAELARQEIVEEQDYDTEPQSWLRSI</sequence>
<reference evidence="2 3" key="1">
    <citation type="submission" date="2019-10" db="EMBL/GenBank/DDBJ databases">
        <title>Nocardia macrotermitis sp. nov. and Nocardia aurantia sp. nov., isolated from the gut of fungus growing-termite Macrotermes natalensis.</title>
        <authorList>
            <person name="Benndorf R."/>
            <person name="Schwitalla J."/>
            <person name="Martin K."/>
            <person name="De Beer W."/>
            <person name="Kaster A.-K."/>
            <person name="Vollmers J."/>
            <person name="Poulsen M."/>
            <person name="Beemelmanns C."/>
        </authorList>
    </citation>
    <scope>NUCLEOTIDE SEQUENCE [LARGE SCALE GENOMIC DNA]</scope>
    <source>
        <strain evidence="2 3">RB56</strain>
    </source>
</reference>
<comment type="caution">
    <text evidence="2">The sequence shown here is derived from an EMBL/GenBank/DDBJ whole genome shotgun (WGS) entry which is preliminary data.</text>
</comment>
<accession>A0A7K0DH83</accession>
<organism evidence="2 3">
    <name type="scientific">Nocardia aurantia</name>
    <dbReference type="NCBI Taxonomy" id="2585199"/>
    <lineage>
        <taxon>Bacteria</taxon>
        <taxon>Bacillati</taxon>
        <taxon>Actinomycetota</taxon>
        <taxon>Actinomycetes</taxon>
        <taxon>Mycobacteriales</taxon>
        <taxon>Nocardiaceae</taxon>
        <taxon>Nocardia</taxon>
    </lineage>
</organism>
<evidence type="ECO:0000313" key="3">
    <source>
        <dbReference type="Proteomes" id="UP000431401"/>
    </source>
</evidence>
<evidence type="ECO:0000313" key="2">
    <source>
        <dbReference type="EMBL" id="MQY25007.1"/>
    </source>
</evidence>
<feature type="compositionally biased region" description="Acidic residues" evidence="1">
    <location>
        <begin position="1"/>
        <end position="14"/>
    </location>
</feature>
<dbReference type="Proteomes" id="UP000431401">
    <property type="component" value="Unassembled WGS sequence"/>
</dbReference>
<dbReference type="OrthoDB" id="4775251at2"/>
<dbReference type="AlphaFoldDB" id="A0A7K0DH83"/>
<evidence type="ECO:0008006" key="4">
    <source>
        <dbReference type="Google" id="ProtNLM"/>
    </source>
</evidence>
<protein>
    <recommendedName>
        <fullName evidence="4">YbaB/EbfC family DNA-binding protein</fullName>
    </recommendedName>
</protein>
<feature type="region of interest" description="Disordered" evidence="1">
    <location>
        <begin position="1"/>
        <end position="20"/>
    </location>
</feature>
<gene>
    <name evidence="2" type="ORF">NRB56_05610</name>
</gene>
<dbReference type="EMBL" id="WEGI01000001">
    <property type="protein sequence ID" value="MQY25007.1"/>
    <property type="molecule type" value="Genomic_DNA"/>
</dbReference>
<keyword evidence="3" id="KW-1185">Reference proteome</keyword>